<dbReference type="InterPro" id="IPR023393">
    <property type="entry name" value="START-like_dom_sf"/>
</dbReference>
<evidence type="ECO:0000313" key="4">
    <source>
        <dbReference type="Proteomes" id="UP000468650"/>
    </source>
</evidence>
<dbReference type="SUPFAM" id="SSF55961">
    <property type="entry name" value="Bet v1-like"/>
    <property type="match status" value="1"/>
</dbReference>
<dbReference type="Gene3D" id="3.30.530.20">
    <property type="match status" value="1"/>
</dbReference>
<dbReference type="RefSeq" id="WP_151666587.1">
    <property type="nucleotide sequence ID" value="NZ_WBVO01000002.1"/>
</dbReference>
<proteinExistence type="inferred from homology"/>
<evidence type="ECO:0000313" key="3">
    <source>
        <dbReference type="EMBL" id="KAB2813919.1"/>
    </source>
</evidence>
<evidence type="ECO:0000259" key="2">
    <source>
        <dbReference type="Pfam" id="PF03364"/>
    </source>
</evidence>
<accession>A0A6N6RKU7</accession>
<comment type="caution">
    <text evidence="3">The sequence shown here is derived from an EMBL/GenBank/DDBJ whole genome shotgun (WGS) entry which is preliminary data.</text>
</comment>
<sequence length="152" mass="17173">MPTITLHTKINAPVEVVFDLARSVDAHRDSMSHTDETVIAGVTSGLMELDDTVTWRAKHLGRYRELTSKITELKFPQFFVDEMVEGDFKSFRHEHRFVQIDSGTIMTDIFEYSSPYGFIGKAADALFLRAYMKSLLSKRNAALKAAAELSHS</sequence>
<reference evidence="3 4" key="1">
    <citation type="submission" date="2019-09" db="EMBL/GenBank/DDBJ databases">
        <title>Genomes of family Cryomorphaceae.</title>
        <authorList>
            <person name="Bowman J.P."/>
        </authorList>
    </citation>
    <scope>NUCLEOTIDE SEQUENCE [LARGE SCALE GENOMIC DNA]</scope>
    <source>
        <strain evidence="3 4">LMG 25704</strain>
    </source>
</reference>
<dbReference type="AlphaFoldDB" id="A0A6N6RKU7"/>
<dbReference type="OrthoDB" id="9801773at2"/>
<dbReference type="Proteomes" id="UP000468650">
    <property type="component" value="Unassembled WGS sequence"/>
</dbReference>
<dbReference type="CDD" id="cd07820">
    <property type="entry name" value="SRPBCC_3"/>
    <property type="match status" value="1"/>
</dbReference>
<name>A0A6N6RKU7_9FLAO</name>
<dbReference type="InterPro" id="IPR005031">
    <property type="entry name" value="COQ10_START"/>
</dbReference>
<protein>
    <submittedName>
        <fullName evidence="3">SRPBCC family protein</fullName>
    </submittedName>
</protein>
<keyword evidence="4" id="KW-1185">Reference proteome</keyword>
<organism evidence="3 4">
    <name type="scientific">Phaeocystidibacter luteus</name>
    <dbReference type="NCBI Taxonomy" id="911197"/>
    <lineage>
        <taxon>Bacteria</taxon>
        <taxon>Pseudomonadati</taxon>
        <taxon>Bacteroidota</taxon>
        <taxon>Flavobacteriia</taxon>
        <taxon>Flavobacteriales</taxon>
        <taxon>Phaeocystidibacteraceae</taxon>
        <taxon>Phaeocystidibacter</taxon>
    </lineage>
</organism>
<gene>
    <name evidence="3" type="ORF">F8C67_04335</name>
</gene>
<dbReference type="Pfam" id="PF03364">
    <property type="entry name" value="Polyketide_cyc"/>
    <property type="match status" value="1"/>
</dbReference>
<feature type="domain" description="Coenzyme Q-binding protein COQ10 START" evidence="2">
    <location>
        <begin position="10"/>
        <end position="116"/>
    </location>
</feature>
<dbReference type="EMBL" id="WBVO01000002">
    <property type="protein sequence ID" value="KAB2813919.1"/>
    <property type="molecule type" value="Genomic_DNA"/>
</dbReference>
<evidence type="ECO:0000256" key="1">
    <source>
        <dbReference type="ARBA" id="ARBA00008918"/>
    </source>
</evidence>
<comment type="similarity">
    <text evidence="1">Belongs to the ribosome association toxin RatA family.</text>
</comment>